<name>A0ABS2LEE7_9CELL</name>
<gene>
    <name evidence="2" type="ORF">JOD49_001602</name>
</gene>
<dbReference type="Proteomes" id="UP000698059">
    <property type="component" value="Unassembled WGS sequence"/>
</dbReference>
<evidence type="ECO:0000313" key="3">
    <source>
        <dbReference type="Proteomes" id="UP000698059"/>
    </source>
</evidence>
<keyword evidence="1" id="KW-0472">Membrane</keyword>
<proteinExistence type="predicted"/>
<sequence>MLYLFAVVFGAATGVVLDHLKRERATTAMVALVLATGAGGGAFGAVTDAPYAVSAAILSLPLGMLLATLLRRASQR</sequence>
<reference evidence="2 3" key="1">
    <citation type="submission" date="2021-01" db="EMBL/GenBank/DDBJ databases">
        <title>Sequencing the genomes of 1000 actinobacteria strains.</title>
        <authorList>
            <person name="Klenk H.-P."/>
        </authorList>
    </citation>
    <scope>NUCLEOTIDE SEQUENCE [LARGE SCALE GENOMIC DNA]</scope>
    <source>
        <strain evidence="2 3">DSM 46000</strain>
    </source>
</reference>
<keyword evidence="3" id="KW-1185">Reference proteome</keyword>
<protein>
    <submittedName>
        <fullName evidence="2">Uncharacterized protein</fullName>
    </submittedName>
</protein>
<dbReference type="EMBL" id="JAFBBO010000001">
    <property type="protein sequence ID" value="MBM7478682.1"/>
    <property type="molecule type" value="Genomic_DNA"/>
</dbReference>
<accession>A0ABS2LEE7</accession>
<keyword evidence="1" id="KW-0812">Transmembrane</keyword>
<evidence type="ECO:0000313" key="2">
    <source>
        <dbReference type="EMBL" id="MBM7478682.1"/>
    </source>
</evidence>
<keyword evidence="1" id="KW-1133">Transmembrane helix</keyword>
<feature type="transmembrane region" description="Helical" evidence="1">
    <location>
        <begin position="51"/>
        <end position="70"/>
    </location>
</feature>
<dbReference type="RefSeq" id="WP_205306717.1">
    <property type="nucleotide sequence ID" value="NZ_BAAAVF010000021.1"/>
</dbReference>
<organism evidence="2 3">
    <name type="scientific">Oerskovia jenensis</name>
    <dbReference type="NCBI Taxonomy" id="162169"/>
    <lineage>
        <taxon>Bacteria</taxon>
        <taxon>Bacillati</taxon>
        <taxon>Actinomycetota</taxon>
        <taxon>Actinomycetes</taxon>
        <taxon>Micrococcales</taxon>
        <taxon>Cellulomonadaceae</taxon>
        <taxon>Oerskovia</taxon>
    </lineage>
</organism>
<evidence type="ECO:0000256" key="1">
    <source>
        <dbReference type="SAM" id="Phobius"/>
    </source>
</evidence>
<comment type="caution">
    <text evidence="2">The sequence shown here is derived from an EMBL/GenBank/DDBJ whole genome shotgun (WGS) entry which is preliminary data.</text>
</comment>